<accession>A0AAV3UDU8</accession>
<proteinExistence type="predicted"/>
<dbReference type="GeneID" id="68611711"/>
<dbReference type="RefSeq" id="WP_227775927.1">
    <property type="nucleotide sequence ID" value="NZ_BAABKX010000001.1"/>
</dbReference>
<gene>
    <name evidence="2" type="ORF">GCM10025751_11400</name>
</gene>
<dbReference type="EMBL" id="BAABKX010000001">
    <property type="protein sequence ID" value="GAA5044665.1"/>
    <property type="molecule type" value="Genomic_DNA"/>
</dbReference>
<keyword evidence="3" id="KW-1185">Reference proteome</keyword>
<feature type="region of interest" description="Disordered" evidence="1">
    <location>
        <begin position="1"/>
        <end position="29"/>
    </location>
</feature>
<sequence length="85" mass="8868">MTDMKVSVESGPAKVIHEQAGGSSGDGQNEIYVEATESGYLEMGGWRDSQNPSAAYELGTKASLTGNAEIGGGSTATAYLFEFKK</sequence>
<dbReference type="AlphaFoldDB" id="A0AAV3UDU8"/>
<dbReference type="Proteomes" id="UP001501729">
    <property type="component" value="Unassembled WGS sequence"/>
</dbReference>
<name>A0AAV3UDU8_9EURY</name>
<evidence type="ECO:0000313" key="2">
    <source>
        <dbReference type="EMBL" id="GAA5044665.1"/>
    </source>
</evidence>
<organism evidence="2 3">
    <name type="scientific">Haladaptatus pallidirubidus</name>
    <dbReference type="NCBI Taxonomy" id="1008152"/>
    <lineage>
        <taxon>Archaea</taxon>
        <taxon>Methanobacteriati</taxon>
        <taxon>Methanobacteriota</taxon>
        <taxon>Stenosarchaea group</taxon>
        <taxon>Halobacteria</taxon>
        <taxon>Halobacteriales</taxon>
        <taxon>Haladaptataceae</taxon>
        <taxon>Haladaptatus</taxon>
    </lineage>
</organism>
<evidence type="ECO:0000256" key="1">
    <source>
        <dbReference type="SAM" id="MobiDB-lite"/>
    </source>
</evidence>
<protein>
    <submittedName>
        <fullName evidence="2">Uncharacterized protein</fullName>
    </submittedName>
</protein>
<reference evidence="2 3" key="1">
    <citation type="journal article" date="2019" name="Int. J. Syst. Evol. Microbiol.">
        <title>The Global Catalogue of Microorganisms (GCM) 10K type strain sequencing project: providing services to taxonomists for standard genome sequencing and annotation.</title>
        <authorList>
            <consortium name="The Broad Institute Genomics Platform"/>
            <consortium name="The Broad Institute Genome Sequencing Center for Infectious Disease"/>
            <person name="Wu L."/>
            <person name="Ma J."/>
        </authorList>
    </citation>
    <scope>NUCLEOTIDE SEQUENCE [LARGE SCALE GENOMIC DNA]</scope>
    <source>
        <strain evidence="2 3">JCM 17504</strain>
    </source>
</reference>
<comment type="caution">
    <text evidence="2">The sequence shown here is derived from an EMBL/GenBank/DDBJ whole genome shotgun (WGS) entry which is preliminary data.</text>
</comment>
<evidence type="ECO:0000313" key="3">
    <source>
        <dbReference type="Proteomes" id="UP001501729"/>
    </source>
</evidence>